<feature type="transmembrane region" description="Helical" evidence="3">
    <location>
        <begin position="183"/>
        <end position="200"/>
    </location>
</feature>
<comment type="similarity">
    <text evidence="1 2">Belongs to the BioY family.</text>
</comment>
<dbReference type="PANTHER" id="PTHR34295:SF1">
    <property type="entry name" value="BIOTIN TRANSPORTER BIOY"/>
    <property type="match status" value="1"/>
</dbReference>
<dbReference type="PIRSF" id="PIRSF016661">
    <property type="entry name" value="BioY"/>
    <property type="match status" value="1"/>
</dbReference>
<evidence type="ECO:0000313" key="4">
    <source>
        <dbReference type="EMBL" id="NYS95032.1"/>
    </source>
</evidence>
<dbReference type="InterPro" id="IPR003784">
    <property type="entry name" value="BioY"/>
</dbReference>
<keyword evidence="2" id="KW-1003">Cell membrane</keyword>
<keyword evidence="3" id="KW-1133">Transmembrane helix</keyword>
<dbReference type="AlphaFoldDB" id="A0A853EZM3"/>
<name>A0A853EZM3_9MICO</name>
<dbReference type="GO" id="GO:0015225">
    <property type="term" value="F:biotin transmembrane transporter activity"/>
    <property type="evidence" value="ECO:0007669"/>
    <property type="project" value="UniProtKB-UniRule"/>
</dbReference>
<dbReference type="PANTHER" id="PTHR34295">
    <property type="entry name" value="BIOTIN TRANSPORTER BIOY"/>
    <property type="match status" value="1"/>
</dbReference>
<feature type="transmembrane region" description="Helical" evidence="3">
    <location>
        <begin position="33"/>
        <end position="54"/>
    </location>
</feature>
<reference evidence="4 5" key="1">
    <citation type="submission" date="2020-07" db="EMBL/GenBank/DDBJ databases">
        <title>MOT database genomes.</title>
        <authorList>
            <person name="Joseph S."/>
            <person name="Aduse-Opoku J."/>
            <person name="Hashim A."/>
            <person name="Wade W."/>
            <person name="Curtis M."/>
        </authorList>
    </citation>
    <scope>NUCLEOTIDE SEQUENCE [LARGE SCALE GENOMIC DNA]</scope>
    <source>
        <strain evidence="4 5">DSM 100099</strain>
    </source>
</reference>
<dbReference type="Gene3D" id="1.10.1760.20">
    <property type="match status" value="1"/>
</dbReference>
<keyword evidence="5" id="KW-1185">Reference proteome</keyword>
<comment type="caution">
    <text evidence="4">The sequence shown here is derived from an EMBL/GenBank/DDBJ whole genome shotgun (WGS) entry which is preliminary data.</text>
</comment>
<keyword evidence="3" id="KW-0812">Transmembrane</keyword>
<organism evidence="4 5">
    <name type="scientific">Sanguibacter inulinus</name>
    <dbReference type="NCBI Taxonomy" id="60922"/>
    <lineage>
        <taxon>Bacteria</taxon>
        <taxon>Bacillati</taxon>
        <taxon>Actinomycetota</taxon>
        <taxon>Actinomycetes</taxon>
        <taxon>Micrococcales</taxon>
        <taxon>Sanguibacteraceae</taxon>
        <taxon>Sanguibacter</taxon>
    </lineage>
</organism>
<sequence length="205" mass="21049">MSTALPLGPSRSPFDSLVLADLLPRPVALSRTAVDTLLVLTGTLVVTVLAQVAVPLPFTPVPISLATLGVLLTGAALGTTRGSLSVALYVLVGMLGAPVYGDGGSGWAFASFGYILAYLPAAALAGHLARRGQDKTPLRSVGLVLLASVVVYAGGVPWLMAFLDVDLATALRLGVAPFLVGDTVKALLIAGILPTTWALVRRARR</sequence>
<dbReference type="Proteomes" id="UP000561011">
    <property type="component" value="Unassembled WGS sequence"/>
</dbReference>
<dbReference type="Pfam" id="PF02632">
    <property type="entry name" value="BioY"/>
    <property type="match status" value="1"/>
</dbReference>
<accession>A0A853EZM3</accession>
<comment type="subcellular location">
    <subcellularLocation>
        <location evidence="2">Cell membrane</location>
        <topology evidence="2">Multi-pass membrane protein</topology>
    </subcellularLocation>
</comment>
<keyword evidence="2" id="KW-0813">Transport</keyword>
<protein>
    <recommendedName>
        <fullName evidence="2">Biotin transporter</fullName>
    </recommendedName>
</protein>
<proteinExistence type="inferred from homology"/>
<evidence type="ECO:0000313" key="5">
    <source>
        <dbReference type="Proteomes" id="UP000561011"/>
    </source>
</evidence>
<feature type="transmembrane region" description="Helical" evidence="3">
    <location>
        <begin position="107"/>
        <end position="129"/>
    </location>
</feature>
<feature type="transmembrane region" description="Helical" evidence="3">
    <location>
        <begin position="141"/>
        <end position="163"/>
    </location>
</feature>
<evidence type="ECO:0000256" key="1">
    <source>
        <dbReference type="ARBA" id="ARBA00010692"/>
    </source>
</evidence>
<dbReference type="GO" id="GO:0005886">
    <property type="term" value="C:plasma membrane"/>
    <property type="evidence" value="ECO:0007669"/>
    <property type="project" value="UniProtKB-SubCell"/>
</dbReference>
<gene>
    <name evidence="4" type="ORF">HZZ10_16060</name>
</gene>
<evidence type="ECO:0000256" key="2">
    <source>
        <dbReference type="PIRNR" id="PIRNR016661"/>
    </source>
</evidence>
<evidence type="ECO:0000256" key="3">
    <source>
        <dbReference type="SAM" id="Phobius"/>
    </source>
</evidence>
<keyword evidence="2 3" id="KW-0472">Membrane</keyword>
<dbReference type="RefSeq" id="WP_056133648.1">
    <property type="nucleotide sequence ID" value="NZ_JACBYE010000052.1"/>
</dbReference>
<dbReference type="EMBL" id="JACBYE010000052">
    <property type="protein sequence ID" value="NYS95032.1"/>
    <property type="molecule type" value="Genomic_DNA"/>
</dbReference>